<comment type="caution">
    <text evidence="1">The sequence shown here is derived from an EMBL/GenBank/DDBJ whole genome shotgun (WGS) entry which is preliminary data.</text>
</comment>
<dbReference type="AlphaFoldDB" id="A0A3R7CIF0"/>
<reference evidence="1 2" key="1">
    <citation type="journal article" date="2018" name="Biotechnol. Adv.">
        <title>Improved genomic resources and new bioinformatic workflow for the carcinogenic parasite Clonorchis sinensis: Biotechnological implications.</title>
        <authorList>
            <person name="Wang D."/>
            <person name="Korhonen P.K."/>
            <person name="Gasser R.B."/>
            <person name="Young N.D."/>
        </authorList>
    </citation>
    <scope>NUCLEOTIDE SEQUENCE [LARGE SCALE GENOMIC DNA]</scope>
    <source>
        <strain evidence="1">Cs-k2</strain>
    </source>
</reference>
<dbReference type="OrthoDB" id="10404517at2759"/>
<sequence length="83" mass="9431">MQCITQFNGSKPTFIDGCKYCILFYPEKEAYSCDIDDTCKQLSNKCCDTEFCNINKTMGVFLVKTDFTYISGRTPLSNSNCFS</sequence>
<dbReference type="InParanoid" id="A0A3R7CIF0"/>
<gene>
    <name evidence="1" type="ORF">CSKR_114476</name>
</gene>
<reference evidence="1 2" key="2">
    <citation type="journal article" date="2021" name="Genomics">
        <title>High-quality reference genome for Clonorchis sinensis.</title>
        <authorList>
            <person name="Young N.D."/>
            <person name="Stroehlein A.J."/>
            <person name="Kinkar L."/>
            <person name="Wang T."/>
            <person name="Sohn W.M."/>
            <person name="Chang B.C.H."/>
            <person name="Kaur P."/>
            <person name="Weisz D."/>
            <person name="Dudchenko O."/>
            <person name="Aiden E.L."/>
            <person name="Korhonen P.K."/>
            <person name="Gasser R.B."/>
        </authorList>
    </citation>
    <scope>NUCLEOTIDE SEQUENCE [LARGE SCALE GENOMIC DNA]</scope>
    <source>
        <strain evidence="1">Cs-k2</strain>
    </source>
</reference>
<feature type="non-terminal residue" evidence="1">
    <location>
        <position position="1"/>
    </location>
</feature>
<dbReference type="Proteomes" id="UP000286415">
    <property type="component" value="Unassembled WGS sequence"/>
</dbReference>
<protein>
    <submittedName>
        <fullName evidence="1">Uncharacterized protein</fullName>
    </submittedName>
</protein>
<proteinExistence type="predicted"/>
<organism evidence="1 2">
    <name type="scientific">Clonorchis sinensis</name>
    <name type="common">Chinese liver fluke</name>
    <dbReference type="NCBI Taxonomy" id="79923"/>
    <lineage>
        <taxon>Eukaryota</taxon>
        <taxon>Metazoa</taxon>
        <taxon>Spiralia</taxon>
        <taxon>Lophotrochozoa</taxon>
        <taxon>Platyhelminthes</taxon>
        <taxon>Trematoda</taxon>
        <taxon>Digenea</taxon>
        <taxon>Opisthorchiida</taxon>
        <taxon>Opisthorchiata</taxon>
        <taxon>Opisthorchiidae</taxon>
        <taxon>Clonorchis</taxon>
    </lineage>
</organism>
<name>A0A3R7CIF0_CLOSI</name>
<dbReference type="EMBL" id="NIRI02000073">
    <property type="protein sequence ID" value="KAG5442483.1"/>
    <property type="molecule type" value="Genomic_DNA"/>
</dbReference>
<evidence type="ECO:0000313" key="1">
    <source>
        <dbReference type="EMBL" id="KAG5442483.1"/>
    </source>
</evidence>
<evidence type="ECO:0000313" key="2">
    <source>
        <dbReference type="Proteomes" id="UP000286415"/>
    </source>
</evidence>
<accession>A0A3R7CIF0</accession>
<keyword evidence="2" id="KW-1185">Reference proteome</keyword>